<evidence type="ECO:0000313" key="2">
    <source>
        <dbReference type="Proteomes" id="UP000002668"/>
    </source>
</evidence>
<sequence>MRPAADQLAWYLNRYESRLSERRVGKTEITAARQSTTRILNISAEFFFFSSEECVHGMVDLPSLRKTRHENSCIYMSFIFAVAMDNRRQARN</sequence>
<dbReference type="EMBL" id="FP929133">
    <property type="protein sequence ID" value="CBX98165.1"/>
    <property type="molecule type" value="Genomic_DNA"/>
</dbReference>
<proteinExistence type="predicted"/>
<dbReference type="RefSeq" id="XP_003841644.1">
    <property type="nucleotide sequence ID" value="XM_003841596.1"/>
</dbReference>
<name>E5A3F2_LEPMJ</name>
<dbReference type="InParanoid" id="E5A3F2"/>
<dbReference type="HOGENOM" id="CLU_2413652_0_0_1"/>
<reference evidence="2" key="1">
    <citation type="journal article" date="2011" name="Nat. Commun.">
        <title>Effector diversification within compartments of the Leptosphaeria maculans genome affected by Repeat-Induced Point mutations.</title>
        <authorList>
            <person name="Rouxel T."/>
            <person name="Grandaubert J."/>
            <person name="Hane J.K."/>
            <person name="Hoede C."/>
            <person name="van de Wouw A.P."/>
            <person name="Couloux A."/>
            <person name="Dominguez V."/>
            <person name="Anthouard V."/>
            <person name="Bally P."/>
            <person name="Bourras S."/>
            <person name="Cozijnsen A.J."/>
            <person name="Ciuffetti L.M."/>
            <person name="Degrave A."/>
            <person name="Dilmaghani A."/>
            <person name="Duret L."/>
            <person name="Fudal I."/>
            <person name="Goodwin S.B."/>
            <person name="Gout L."/>
            <person name="Glaser N."/>
            <person name="Linglin J."/>
            <person name="Kema G.H.J."/>
            <person name="Lapalu N."/>
            <person name="Lawrence C.B."/>
            <person name="May K."/>
            <person name="Meyer M."/>
            <person name="Ollivier B."/>
            <person name="Poulain J."/>
            <person name="Schoch C.L."/>
            <person name="Simon A."/>
            <person name="Spatafora J.W."/>
            <person name="Stachowiak A."/>
            <person name="Turgeon B.G."/>
            <person name="Tyler B.M."/>
            <person name="Vincent D."/>
            <person name="Weissenbach J."/>
            <person name="Amselem J."/>
            <person name="Quesneville H."/>
            <person name="Oliver R.P."/>
            <person name="Wincker P."/>
            <person name="Balesdent M.-H."/>
            <person name="Howlett B.J."/>
        </authorList>
    </citation>
    <scope>NUCLEOTIDE SEQUENCE [LARGE SCALE GENOMIC DNA]</scope>
    <source>
        <strain evidence="2">JN3 / isolate v23.1.3 / race Av1-4-5-6-7-8</strain>
    </source>
</reference>
<evidence type="ECO:0000313" key="1">
    <source>
        <dbReference type="EMBL" id="CBX98165.1"/>
    </source>
</evidence>
<protein>
    <submittedName>
        <fullName evidence="1">Predicted protein</fullName>
    </submittedName>
</protein>
<keyword evidence="2" id="KW-1185">Reference proteome</keyword>
<dbReference type="Proteomes" id="UP000002668">
    <property type="component" value="Genome"/>
</dbReference>
<dbReference type="AlphaFoldDB" id="E5A3F2"/>
<organism evidence="2">
    <name type="scientific">Leptosphaeria maculans (strain JN3 / isolate v23.1.3 / race Av1-4-5-6-7-8)</name>
    <name type="common">Blackleg fungus</name>
    <name type="synonym">Phoma lingam</name>
    <dbReference type="NCBI Taxonomy" id="985895"/>
    <lineage>
        <taxon>Eukaryota</taxon>
        <taxon>Fungi</taxon>
        <taxon>Dikarya</taxon>
        <taxon>Ascomycota</taxon>
        <taxon>Pezizomycotina</taxon>
        <taxon>Dothideomycetes</taxon>
        <taxon>Pleosporomycetidae</taxon>
        <taxon>Pleosporales</taxon>
        <taxon>Pleosporineae</taxon>
        <taxon>Leptosphaeriaceae</taxon>
        <taxon>Plenodomus</taxon>
        <taxon>Plenodomus lingam/Leptosphaeria maculans species complex</taxon>
    </lineage>
</organism>
<accession>E5A3F2</accession>
<gene>
    <name evidence="1" type="ORF">LEMA_uP095740.1</name>
</gene>
<dbReference type="GeneID" id="13286548"/>
<dbReference type="VEuPathDB" id="FungiDB:LEMA_uP095740.1"/>